<gene>
    <name evidence="2" type="ORF">ACJDT4_12105</name>
</gene>
<dbReference type="RefSeq" id="WP_406787825.1">
    <property type="nucleotide sequence ID" value="NZ_JBJIAA010000009.1"/>
</dbReference>
<dbReference type="Gene3D" id="3.30.200.20">
    <property type="entry name" value="Phosphorylase Kinase, domain 1"/>
    <property type="match status" value="1"/>
</dbReference>
<dbReference type="Proteomes" id="UP001623592">
    <property type="component" value="Unassembled WGS sequence"/>
</dbReference>
<accession>A0ABW8TF75</accession>
<dbReference type="Gene3D" id="3.90.1200.10">
    <property type="match status" value="1"/>
</dbReference>
<dbReference type="InterPro" id="IPR014255">
    <property type="entry name" value="Spore_coat_CotS"/>
</dbReference>
<dbReference type="SUPFAM" id="SSF56112">
    <property type="entry name" value="Protein kinase-like (PK-like)"/>
    <property type="match status" value="1"/>
</dbReference>
<dbReference type="NCBIfam" id="TIGR02906">
    <property type="entry name" value="spore_CotS"/>
    <property type="match status" value="1"/>
</dbReference>
<dbReference type="Pfam" id="PF01636">
    <property type="entry name" value="APH"/>
    <property type="match status" value="1"/>
</dbReference>
<keyword evidence="2" id="KW-0167">Capsid protein</keyword>
<dbReference type="InterPro" id="IPR011009">
    <property type="entry name" value="Kinase-like_dom_sf"/>
</dbReference>
<name>A0ABW8TF75_9CLOT</name>
<feature type="domain" description="Aminoglycoside phosphotransferase" evidence="1">
    <location>
        <begin position="42"/>
        <end position="262"/>
    </location>
</feature>
<keyword evidence="2" id="KW-0946">Virion</keyword>
<organism evidence="2 3">
    <name type="scientific">Clostridium neuense</name>
    <dbReference type="NCBI Taxonomy" id="1728934"/>
    <lineage>
        <taxon>Bacteria</taxon>
        <taxon>Bacillati</taxon>
        <taxon>Bacillota</taxon>
        <taxon>Clostridia</taxon>
        <taxon>Eubacteriales</taxon>
        <taxon>Clostridiaceae</taxon>
        <taxon>Clostridium</taxon>
    </lineage>
</organism>
<keyword evidence="3" id="KW-1185">Reference proteome</keyword>
<protein>
    <submittedName>
        <fullName evidence="2">CotS family spore coat protein</fullName>
    </submittedName>
</protein>
<comment type="caution">
    <text evidence="2">The sequence shown here is derived from an EMBL/GenBank/DDBJ whole genome shotgun (WGS) entry which is preliminary data.</text>
</comment>
<proteinExistence type="predicted"/>
<reference evidence="2 3" key="1">
    <citation type="submission" date="2024-11" db="EMBL/GenBank/DDBJ databases">
        <authorList>
            <person name="Heng Y.C."/>
            <person name="Lim A.C.H."/>
            <person name="Lee J.K.Y."/>
            <person name="Kittelmann S."/>
        </authorList>
    </citation>
    <scope>NUCLEOTIDE SEQUENCE [LARGE SCALE GENOMIC DNA]</scope>
    <source>
        <strain evidence="2 3">WILCCON 0114</strain>
    </source>
</reference>
<evidence type="ECO:0000313" key="3">
    <source>
        <dbReference type="Proteomes" id="UP001623592"/>
    </source>
</evidence>
<evidence type="ECO:0000313" key="2">
    <source>
        <dbReference type="EMBL" id="MFL0251169.1"/>
    </source>
</evidence>
<sequence>MKSSNILLPYDKIKEFVLSKYNLQDSEIQQIKFKDTEKQRAVYAVGYGPQKYCLKKVYYKKEDLLFVYSATEWLYRYNINVTRVLPTHNNMRFVSYNDMIFILMPWVNGRKFNYDNSNDLLKASKNLALMHKCSSSFFPIQGSSLRNGFDRIDLSTKKHFEQILDFCNTAYKINDEFSKVLLSNSEICISLAKKALEASSFINTNNLKRSLCHLDYVNKNIIFDESDNIWIIDFDNCKMDFCVHDISYFLRRILKRDSTVWNNEILINTLNSYEDVKNLNLDEYLYILSYLAFPQKFWKICRDYYKNIRKCNKGSFINLLKDSIKYNREQLEFSKNLANYINNKFNVDLKYSD</sequence>
<dbReference type="EMBL" id="JBJIAA010000009">
    <property type="protein sequence ID" value="MFL0251169.1"/>
    <property type="molecule type" value="Genomic_DNA"/>
</dbReference>
<dbReference type="PANTHER" id="PTHR39179">
    <property type="entry name" value="SPORE COAT PROTEIN I"/>
    <property type="match status" value="1"/>
</dbReference>
<dbReference type="InterPro" id="IPR047175">
    <property type="entry name" value="CotS-like"/>
</dbReference>
<dbReference type="PANTHER" id="PTHR39179:SF1">
    <property type="entry name" value="SPORE COAT PROTEIN I"/>
    <property type="match status" value="1"/>
</dbReference>
<dbReference type="InterPro" id="IPR002575">
    <property type="entry name" value="Aminoglycoside_PTrfase"/>
</dbReference>
<evidence type="ECO:0000259" key="1">
    <source>
        <dbReference type="Pfam" id="PF01636"/>
    </source>
</evidence>